<evidence type="ECO:0000256" key="1">
    <source>
        <dbReference type="SAM" id="MobiDB-lite"/>
    </source>
</evidence>
<evidence type="ECO:0000313" key="2">
    <source>
        <dbReference type="EMBL" id="KAF4130826.1"/>
    </source>
</evidence>
<reference evidence="2" key="1">
    <citation type="submission" date="2020-03" db="EMBL/GenBank/DDBJ databases">
        <title>Hybrid Assembly of Korean Phytophthora infestans isolates.</title>
        <authorList>
            <person name="Prokchorchik M."/>
            <person name="Lee Y."/>
            <person name="Seo J."/>
            <person name="Cho J.-H."/>
            <person name="Park Y.-E."/>
            <person name="Jang D.-C."/>
            <person name="Im J.-S."/>
            <person name="Choi J.-G."/>
            <person name="Park H.-J."/>
            <person name="Lee G.-B."/>
            <person name="Lee Y.-G."/>
            <person name="Hong S.-Y."/>
            <person name="Cho K."/>
            <person name="Sohn K.H."/>
        </authorList>
    </citation>
    <scope>NUCLEOTIDE SEQUENCE</scope>
    <source>
        <strain evidence="2">KR_2_A2</strain>
    </source>
</reference>
<protein>
    <submittedName>
        <fullName evidence="2">Uncharacterized protein</fullName>
    </submittedName>
</protein>
<organism evidence="2 4">
    <name type="scientific">Phytophthora infestans</name>
    <name type="common">Potato late blight agent</name>
    <name type="synonym">Botrytis infestans</name>
    <dbReference type="NCBI Taxonomy" id="4787"/>
    <lineage>
        <taxon>Eukaryota</taxon>
        <taxon>Sar</taxon>
        <taxon>Stramenopiles</taxon>
        <taxon>Oomycota</taxon>
        <taxon>Peronosporomycetes</taxon>
        <taxon>Peronosporales</taxon>
        <taxon>Peronosporaceae</taxon>
        <taxon>Phytophthora</taxon>
    </lineage>
</organism>
<dbReference type="Proteomes" id="UP000704712">
    <property type="component" value="Unassembled WGS sequence"/>
</dbReference>
<comment type="caution">
    <text evidence="2">The sequence shown here is derived from an EMBL/GenBank/DDBJ whole genome shotgun (WGS) entry which is preliminary data.</text>
</comment>
<accession>A0A8S9TPJ9</accession>
<proteinExistence type="predicted"/>
<name>A0A8S9TPJ9_PHYIN</name>
<feature type="region of interest" description="Disordered" evidence="1">
    <location>
        <begin position="1"/>
        <end position="58"/>
    </location>
</feature>
<dbReference type="EMBL" id="JAACNO010002790">
    <property type="protein sequence ID" value="KAF4130826.1"/>
    <property type="molecule type" value="Genomic_DNA"/>
</dbReference>
<dbReference type="EMBL" id="JAACNO010002790">
    <property type="protein sequence ID" value="KAF4130829.1"/>
    <property type="molecule type" value="Genomic_DNA"/>
</dbReference>
<evidence type="ECO:0000313" key="3">
    <source>
        <dbReference type="EMBL" id="KAF4130829.1"/>
    </source>
</evidence>
<feature type="compositionally biased region" description="Basic and acidic residues" evidence="1">
    <location>
        <begin position="16"/>
        <end position="37"/>
    </location>
</feature>
<dbReference type="AlphaFoldDB" id="A0A8S9TPJ9"/>
<gene>
    <name evidence="2" type="ORF">GN958_ATG19980</name>
    <name evidence="3" type="ORF">GN958_ATG19983</name>
</gene>
<evidence type="ECO:0000313" key="4">
    <source>
        <dbReference type="Proteomes" id="UP000704712"/>
    </source>
</evidence>
<sequence length="96" mass="10900">MHYAVVSQPTDPPHLQTEEEQKRWQHERAPTGEEGDPKQQLSPAPVVDVPNPAPISHDRAPELAAGAEHELQRANPGVWLRLPQRPSICHLDRHYR</sequence>